<feature type="transmembrane region" description="Helical" evidence="6">
    <location>
        <begin position="460"/>
        <end position="479"/>
    </location>
</feature>
<dbReference type="SUPFAM" id="SSF81321">
    <property type="entry name" value="Family A G protein-coupled receptor-like"/>
    <property type="match status" value="2"/>
</dbReference>
<protein>
    <recommendedName>
        <fullName evidence="7">G-protein coupled receptors family 1 profile domain-containing protein</fullName>
    </recommendedName>
</protein>
<keyword evidence="2 6" id="KW-0812">Transmembrane</keyword>
<proteinExistence type="predicted"/>
<feature type="transmembrane region" description="Helical" evidence="6">
    <location>
        <begin position="234"/>
        <end position="254"/>
    </location>
</feature>
<evidence type="ECO:0000313" key="8">
    <source>
        <dbReference type="Proteomes" id="UP000050795"/>
    </source>
</evidence>
<dbReference type="PRINTS" id="PR00237">
    <property type="entry name" value="GPCRRHODOPSN"/>
</dbReference>
<evidence type="ECO:0000256" key="6">
    <source>
        <dbReference type="SAM" id="Phobius"/>
    </source>
</evidence>
<dbReference type="AlphaFoldDB" id="A0AA85J0W1"/>
<feature type="transmembrane region" description="Helical" evidence="6">
    <location>
        <begin position="34"/>
        <end position="55"/>
    </location>
</feature>
<dbReference type="InterPro" id="IPR052954">
    <property type="entry name" value="GPCR-Ligand_Int"/>
</dbReference>
<sequence length="498" mass="56579">YILPLLFLIGTVGNILSFLVFYKRKSLYPSSHIYLIFLAIMDEGVLCTGLLTRWLDRLLSYRLEDEHWLLCKSMQFIGVTTSFISVWIIVLITVERALVVMSPISSIHNKRVKCSCTSIMILCILASTVSGHFFLTVDLVTRDGNEDEEDGSGGSGSGFGSAEQNTPVYSSSSRLTDSGYFLGQIVGNSTLPYYQQQQQTYDNMTISDSRVCDFHLVYKENGFRSIWTWIDAALYSYLPFIIIVISNILILINIRWATKRRASMIYRVPNTKYYHHCIKHSNNNNHNNHSVHNHWNKKFGNFSMKLNRCTDAQIHQPQTLYCGSQSYASDRYTPPPQIAGSSSHASSVISLNNMNHGSHKSKSNMSLYSANLCKCKHPCVSMQLQPYAGVKGVEYKTNSIVRRPHTIFSSEMRQLTLLLMLISGVFLLTTAPVVLVKLLVAWNIGQDPEDIALLELFDCIAEVLMYTNHAINFYLYCAVGTRFRRELKKTLQCGKKRR</sequence>
<evidence type="ECO:0000256" key="3">
    <source>
        <dbReference type="ARBA" id="ARBA00022989"/>
    </source>
</evidence>
<feature type="transmembrane region" description="Helical" evidence="6">
    <location>
        <begin position="75"/>
        <end position="94"/>
    </location>
</feature>
<keyword evidence="4 6" id="KW-0472">Membrane</keyword>
<dbReference type="WBParaSite" id="TREG1_133390.1">
    <property type="protein sequence ID" value="TREG1_133390.1"/>
    <property type="gene ID" value="TREG1_133390"/>
</dbReference>
<dbReference type="PANTHER" id="PTHR46641:SF25">
    <property type="entry name" value="CNMAMIDE RECEPTOR-RELATED"/>
    <property type="match status" value="1"/>
</dbReference>
<dbReference type="InterPro" id="IPR000276">
    <property type="entry name" value="GPCR_Rhodpsn"/>
</dbReference>
<feature type="transmembrane region" description="Helical" evidence="6">
    <location>
        <begin position="115"/>
        <end position="135"/>
    </location>
</feature>
<dbReference type="Proteomes" id="UP000050795">
    <property type="component" value="Unassembled WGS sequence"/>
</dbReference>
<dbReference type="PROSITE" id="PS50262">
    <property type="entry name" value="G_PROTEIN_RECEP_F1_2"/>
    <property type="match status" value="1"/>
</dbReference>
<comment type="subcellular location">
    <subcellularLocation>
        <location evidence="1">Membrane</location>
    </subcellularLocation>
</comment>
<dbReference type="Gene3D" id="1.20.1070.10">
    <property type="entry name" value="Rhodopsin 7-helix transmembrane proteins"/>
    <property type="match status" value="2"/>
</dbReference>
<dbReference type="Pfam" id="PF00001">
    <property type="entry name" value="7tm_1"/>
    <property type="match status" value="2"/>
</dbReference>
<dbReference type="PANTHER" id="PTHR46641">
    <property type="entry name" value="FMRFAMIDE RECEPTOR-RELATED"/>
    <property type="match status" value="1"/>
</dbReference>
<feature type="transmembrane region" description="Helical" evidence="6">
    <location>
        <begin position="417"/>
        <end position="440"/>
    </location>
</feature>
<reference evidence="8" key="1">
    <citation type="submission" date="2022-06" db="EMBL/GenBank/DDBJ databases">
        <authorList>
            <person name="Berger JAMES D."/>
            <person name="Berger JAMES D."/>
        </authorList>
    </citation>
    <scope>NUCLEOTIDE SEQUENCE [LARGE SCALE GENOMIC DNA]</scope>
</reference>
<evidence type="ECO:0000256" key="4">
    <source>
        <dbReference type="ARBA" id="ARBA00023136"/>
    </source>
</evidence>
<dbReference type="GO" id="GO:0016020">
    <property type="term" value="C:membrane"/>
    <property type="evidence" value="ECO:0007669"/>
    <property type="project" value="UniProtKB-SubCell"/>
</dbReference>
<evidence type="ECO:0000256" key="5">
    <source>
        <dbReference type="SAM" id="MobiDB-lite"/>
    </source>
</evidence>
<accession>A0AA85J0W1</accession>
<evidence type="ECO:0000259" key="7">
    <source>
        <dbReference type="PROSITE" id="PS50262"/>
    </source>
</evidence>
<organism evidence="8 9">
    <name type="scientific">Trichobilharzia regenti</name>
    <name type="common">Nasal bird schistosome</name>
    <dbReference type="NCBI Taxonomy" id="157069"/>
    <lineage>
        <taxon>Eukaryota</taxon>
        <taxon>Metazoa</taxon>
        <taxon>Spiralia</taxon>
        <taxon>Lophotrochozoa</taxon>
        <taxon>Platyhelminthes</taxon>
        <taxon>Trematoda</taxon>
        <taxon>Digenea</taxon>
        <taxon>Strigeidida</taxon>
        <taxon>Schistosomatoidea</taxon>
        <taxon>Schistosomatidae</taxon>
        <taxon>Trichobilharzia</taxon>
    </lineage>
</organism>
<feature type="transmembrane region" description="Helical" evidence="6">
    <location>
        <begin position="6"/>
        <end position="22"/>
    </location>
</feature>
<evidence type="ECO:0000256" key="1">
    <source>
        <dbReference type="ARBA" id="ARBA00004370"/>
    </source>
</evidence>
<dbReference type="InterPro" id="IPR017452">
    <property type="entry name" value="GPCR_Rhodpsn_7TM"/>
</dbReference>
<keyword evidence="8" id="KW-1185">Reference proteome</keyword>
<name>A0AA85J0W1_TRIRE</name>
<evidence type="ECO:0000256" key="2">
    <source>
        <dbReference type="ARBA" id="ARBA00022692"/>
    </source>
</evidence>
<feature type="domain" description="G-protein coupled receptors family 1 profile" evidence="7">
    <location>
        <begin position="13"/>
        <end position="476"/>
    </location>
</feature>
<feature type="region of interest" description="Disordered" evidence="5">
    <location>
        <begin position="145"/>
        <end position="171"/>
    </location>
</feature>
<dbReference type="GO" id="GO:0004930">
    <property type="term" value="F:G protein-coupled receptor activity"/>
    <property type="evidence" value="ECO:0007669"/>
    <property type="project" value="InterPro"/>
</dbReference>
<reference evidence="9" key="2">
    <citation type="submission" date="2023-11" db="UniProtKB">
        <authorList>
            <consortium name="WormBaseParasite"/>
        </authorList>
    </citation>
    <scope>IDENTIFICATION</scope>
</reference>
<evidence type="ECO:0000313" key="9">
    <source>
        <dbReference type="WBParaSite" id="TREG1_133390.1"/>
    </source>
</evidence>
<feature type="compositionally biased region" description="Polar residues" evidence="5">
    <location>
        <begin position="162"/>
        <end position="171"/>
    </location>
</feature>
<keyword evidence="3 6" id="KW-1133">Transmembrane helix</keyword>